<dbReference type="GO" id="GO:0016757">
    <property type="term" value="F:glycosyltransferase activity"/>
    <property type="evidence" value="ECO:0007669"/>
    <property type="project" value="UniProtKB-KW"/>
</dbReference>
<comment type="caution">
    <text evidence="2">The sequence shown here is derived from an EMBL/GenBank/DDBJ whole genome shotgun (WGS) entry which is preliminary data.</text>
</comment>
<dbReference type="EMBL" id="JAJATZ010000010">
    <property type="protein sequence ID" value="MCB5200640.1"/>
    <property type="molecule type" value="Genomic_DNA"/>
</dbReference>
<evidence type="ECO:0000313" key="2">
    <source>
        <dbReference type="EMBL" id="MCB5200640.1"/>
    </source>
</evidence>
<dbReference type="Gene3D" id="3.90.550.10">
    <property type="entry name" value="Spore Coat Polysaccharide Biosynthesis Protein SpsA, Chain A"/>
    <property type="match status" value="1"/>
</dbReference>
<dbReference type="RefSeq" id="WP_226749120.1">
    <property type="nucleotide sequence ID" value="NZ_JAJATZ010000010.1"/>
</dbReference>
<feature type="domain" description="Glycosyltransferase 2-like" evidence="1">
    <location>
        <begin position="393"/>
        <end position="563"/>
    </location>
</feature>
<dbReference type="EC" id="2.4.-.-" evidence="2"/>
<sequence length="1197" mass="135345">MIAPFSVGSKPYRAFRNRLGCGAPDHDGDFRDQLMARAQMPHRIGFRQANLDTGFSANLARLFPQLIAVDAPQIDGDTPVLMYGALMPDPQKSHASTTALMPHVKPDDPVTYFEMGFLASTTSWAEALASRDPAQACLGYVFDDRAQYYMSDYETRLDAKLNGDFTLSPQDRDRAEAAMRRIVADRISKYNSQPFYRPVVSPEFARRVLVVDQNFSDASTFYGRADHRTFKAMLRAAIAENPDAEILVKTHPDLAWSRDGTRRGYFDHMTSQGRVRIIRDAVNPFELFDLVDTVYVGTSGMGLEALLAGKRVVCFGAPCYAGWGLTDDRGTVPHRHRSRDLAEFFHAFYIWYTVYHLPDGPVPARIEDVLDYIVTHRPVRPIPQIAPAQPTLSIVIPVHGVESYIAECLTSIQKQTFQDFEVIAIDDVSPDRSAAVVQAYADRDPRFRLVTRRENAGPGFVRNQGIDLARGRYVLFIDPDDYMPDPHHLDRIIAMAEADGVDMVRFRKVHEQIEDADGAVVRMRPDPTEAFFAAEVQDTTPADHPQIAHSRHFWNWLYRRDFLNDKAIRFKTAYREERAFLMQAYLANPRLSVCDSDGVVYRIRPGSAVRRKQTMSDVRDQLDNFDHVVSLLDDQHAFEPTSPHWWLARFQVSQFLHYLFFGFAWKTATEEGETDAFMTRLATTLQRTALWPDDVIGDPDSMAARHFRCGAYGLLLAATMAQRADLIALARTLRPVPADTLYDIYLHAPQTPTEHRLQAALNTYARNERVTQAGARAAAPARPIRLIIHIGATKTGSTALQHLMDDNRPALLRAGIWYPETGLLRQIDRPSKQAGHARFMAEARRGGTALRRHILSGLAAMGDRIHTVILSSEAFFLEPDSTALARHFPDFDVEMIVYLRRQDEWANAQYAEFVAGGAISREALPFADWLSKPATQTLLDYDGLLRRWKACLPQSALHVRRYDRSDGRDWDIITDFTDTLNLPVIGDLPRPAADRGNAASLSACHVELIRHYNLREYDTTNAYLGFVGALTDRLLDWRRARDLPMTKPWFLTDTLSDRIMAQAAKGNARIAQEHFDRSGGDAFPPRAAPPPDSTLYLAECNIAEATYQELAIRRTTRPGMVNYGPLAWRRWTFVPLMTAGYAMRGKRILARRFWTDPAGFALTHWAGRRPGLMKMTFAHLRTDYAPHTPHTGAIHAR</sequence>
<dbReference type="InterPro" id="IPR029044">
    <property type="entry name" value="Nucleotide-diphossugar_trans"/>
</dbReference>
<dbReference type="CDD" id="cd00761">
    <property type="entry name" value="Glyco_tranf_GTA_type"/>
    <property type="match status" value="1"/>
</dbReference>
<dbReference type="SUPFAM" id="SSF52540">
    <property type="entry name" value="P-loop containing nucleoside triphosphate hydrolases"/>
    <property type="match status" value="1"/>
</dbReference>
<name>A0ABS8BY29_9RHOB</name>
<organism evidence="2 3">
    <name type="scientific">Loktanella gaetbuli</name>
    <dbReference type="NCBI Taxonomy" id="2881335"/>
    <lineage>
        <taxon>Bacteria</taxon>
        <taxon>Pseudomonadati</taxon>
        <taxon>Pseudomonadota</taxon>
        <taxon>Alphaproteobacteria</taxon>
        <taxon>Rhodobacterales</taxon>
        <taxon>Roseobacteraceae</taxon>
        <taxon>Loktanella</taxon>
    </lineage>
</organism>
<dbReference type="PANTHER" id="PTHR22916:SF3">
    <property type="entry name" value="UDP-GLCNAC:BETAGAL BETA-1,3-N-ACETYLGLUCOSAMINYLTRANSFERASE-LIKE PROTEIN 1"/>
    <property type="match status" value="1"/>
</dbReference>
<dbReference type="Pfam" id="PF05159">
    <property type="entry name" value="Capsule_synth"/>
    <property type="match status" value="1"/>
</dbReference>
<accession>A0ABS8BY29</accession>
<reference evidence="2" key="1">
    <citation type="submission" date="2021-10" db="EMBL/GenBank/DDBJ databases">
        <title>Loktanella gaetbuli sp. nov., isolated from a tidal flat.</title>
        <authorList>
            <person name="Park S."/>
            <person name="Yoon J.-H."/>
        </authorList>
    </citation>
    <scope>NUCLEOTIDE SEQUENCE</scope>
    <source>
        <strain evidence="2">TSTF-M6</strain>
    </source>
</reference>
<dbReference type="InterPro" id="IPR001173">
    <property type="entry name" value="Glyco_trans_2-like"/>
</dbReference>
<gene>
    <name evidence="2" type="ORF">LGQ03_15480</name>
</gene>
<keyword evidence="2" id="KW-0808">Transferase</keyword>
<dbReference type="Proteomes" id="UP001138961">
    <property type="component" value="Unassembled WGS sequence"/>
</dbReference>
<dbReference type="PANTHER" id="PTHR22916">
    <property type="entry name" value="GLYCOSYLTRANSFERASE"/>
    <property type="match status" value="1"/>
</dbReference>
<dbReference type="InterPro" id="IPR007833">
    <property type="entry name" value="Capsule_polysaccharide_synth"/>
</dbReference>
<proteinExistence type="predicted"/>
<keyword evidence="2" id="KW-0328">Glycosyltransferase</keyword>
<evidence type="ECO:0000259" key="1">
    <source>
        <dbReference type="Pfam" id="PF00535"/>
    </source>
</evidence>
<dbReference type="Gene3D" id="3.40.50.300">
    <property type="entry name" value="P-loop containing nucleotide triphosphate hydrolases"/>
    <property type="match status" value="1"/>
</dbReference>
<dbReference type="SUPFAM" id="SSF53448">
    <property type="entry name" value="Nucleotide-diphospho-sugar transferases"/>
    <property type="match status" value="1"/>
</dbReference>
<dbReference type="CDD" id="cd16440">
    <property type="entry name" value="beta_Kdo_transferase_KpsC_1"/>
    <property type="match status" value="1"/>
</dbReference>
<protein>
    <submittedName>
        <fullName evidence="2">Glycosyltransferase</fullName>
        <ecNumber evidence="2">2.4.-.-</ecNumber>
    </submittedName>
</protein>
<dbReference type="InterPro" id="IPR027417">
    <property type="entry name" value="P-loop_NTPase"/>
</dbReference>
<dbReference type="Pfam" id="PF00535">
    <property type="entry name" value="Glycos_transf_2"/>
    <property type="match status" value="1"/>
</dbReference>
<keyword evidence="3" id="KW-1185">Reference proteome</keyword>
<evidence type="ECO:0000313" key="3">
    <source>
        <dbReference type="Proteomes" id="UP001138961"/>
    </source>
</evidence>